<dbReference type="AlphaFoldDB" id="A0A158JZC2"/>
<name>A0A158JZC2_9BURK</name>
<protein>
    <submittedName>
        <fullName evidence="1">Nitrogen regulatory protein P-II</fullName>
    </submittedName>
</protein>
<dbReference type="PROSITE" id="PS51343">
    <property type="entry name" value="PII_GLNB_DOM"/>
    <property type="match status" value="1"/>
</dbReference>
<dbReference type="InterPro" id="IPR002187">
    <property type="entry name" value="N-reg_PII"/>
</dbReference>
<dbReference type="Gene3D" id="3.30.70.120">
    <property type="match status" value="1"/>
</dbReference>
<dbReference type="Pfam" id="PF00543">
    <property type="entry name" value="P-II"/>
    <property type="match status" value="1"/>
</dbReference>
<dbReference type="EMBL" id="FCOK02000151">
    <property type="protein sequence ID" value="SAL74237.1"/>
    <property type="molecule type" value="Genomic_DNA"/>
</dbReference>
<dbReference type="GO" id="GO:0006808">
    <property type="term" value="P:regulation of nitrogen utilization"/>
    <property type="evidence" value="ECO:0007669"/>
    <property type="project" value="InterPro"/>
</dbReference>
<gene>
    <name evidence="1" type="ORF">AWB69_09156</name>
</gene>
<dbReference type="SMART" id="SM00938">
    <property type="entry name" value="P-II"/>
    <property type="match status" value="1"/>
</dbReference>
<dbReference type="InterPro" id="IPR011322">
    <property type="entry name" value="N-reg_PII-like_a/b"/>
</dbReference>
<evidence type="ECO:0000313" key="2">
    <source>
        <dbReference type="Proteomes" id="UP000054683"/>
    </source>
</evidence>
<sequence length="111" mass="11827">MKLVTATVPESVLDDLRDTLVSIGIKGMTISAAMDRLSEDMDAEHGHSRPCAFPNAREIVLETVVSAAIVNEVVNTISASCNKTASDGIPILVSDVTLSVRVRNFELVTEG</sequence>
<dbReference type="GO" id="GO:0030234">
    <property type="term" value="F:enzyme regulator activity"/>
    <property type="evidence" value="ECO:0007669"/>
    <property type="project" value="InterPro"/>
</dbReference>
<dbReference type="RefSeq" id="WP_062093130.1">
    <property type="nucleotide sequence ID" value="NZ_FCOK02000151.1"/>
</dbReference>
<organism evidence="1 2">
    <name type="scientific">Caballeronia udeis</name>
    <dbReference type="NCBI Taxonomy" id="1232866"/>
    <lineage>
        <taxon>Bacteria</taxon>
        <taxon>Pseudomonadati</taxon>
        <taxon>Pseudomonadota</taxon>
        <taxon>Betaproteobacteria</taxon>
        <taxon>Burkholderiales</taxon>
        <taxon>Burkholderiaceae</taxon>
        <taxon>Caballeronia</taxon>
    </lineage>
</organism>
<reference evidence="1 2" key="1">
    <citation type="submission" date="2016-01" db="EMBL/GenBank/DDBJ databases">
        <authorList>
            <person name="Oliw E.H."/>
        </authorList>
    </citation>
    <scope>NUCLEOTIDE SEQUENCE [LARGE SCALE GENOMIC DNA]</scope>
    <source>
        <strain evidence="1">LMG 27134</strain>
    </source>
</reference>
<dbReference type="Proteomes" id="UP000054683">
    <property type="component" value="Unassembled WGS sequence"/>
</dbReference>
<evidence type="ECO:0000313" key="1">
    <source>
        <dbReference type="EMBL" id="SAL74237.1"/>
    </source>
</evidence>
<dbReference type="SUPFAM" id="SSF54913">
    <property type="entry name" value="GlnB-like"/>
    <property type="match status" value="1"/>
</dbReference>
<proteinExistence type="predicted"/>
<dbReference type="InterPro" id="IPR015867">
    <property type="entry name" value="N-reg_PII/ATP_PRibTrfase_C"/>
</dbReference>
<accession>A0A158JZC2</accession>